<dbReference type="Proteomes" id="UP000291106">
    <property type="component" value="Chromosome"/>
</dbReference>
<dbReference type="SUPFAM" id="SSF53271">
    <property type="entry name" value="PRTase-like"/>
    <property type="match status" value="1"/>
</dbReference>
<accession>A0A411PN32</accession>
<gene>
    <name evidence="2" type="ORF">EXU30_12310</name>
</gene>
<evidence type="ECO:0000313" key="2">
    <source>
        <dbReference type="EMBL" id="QBF84891.1"/>
    </source>
</evidence>
<dbReference type="PANTHER" id="PTHR47505">
    <property type="entry name" value="DNA UTILIZATION PROTEIN YHGH"/>
    <property type="match status" value="1"/>
</dbReference>
<evidence type="ECO:0000256" key="1">
    <source>
        <dbReference type="ARBA" id="ARBA00008007"/>
    </source>
</evidence>
<dbReference type="CDD" id="cd06223">
    <property type="entry name" value="PRTases_typeI"/>
    <property type="match status" value="1"/>
</dbReference>
<dbReference type="OrthoDB" id="9793412at2"/>
<comment type="similarity">
    <text evidence="1">Belongs to the ComF/GntX family.</text>
</comment>
<organism evidence="2 3">
    <name type="scientific">Shewanella maritima</name>
    <dbReference type="NCBI Taxonomy" id="2520507"/>
    <lineage>
        <taxon>Bacteria</taxon>
        <taxon>Pseudomonadati</taxon>
        <taxon>Pseudomonadota</taxon>
        <taxon>Gammaproteobacteria</taxon>
        <taxon>Alteromonadales</taxon>
        <taxon>Shewanellaceae</taxon>
        <taxon>Shewanella</taxon>
    </lineage>
</organism>
<name>A0A411PN32_9GAMM</name>
<dbReference type="InterPro" id="IPR000836">
    <property type="entry name" value="PRTase_dom"/>
</dbReference>
<proteinExistence type="inferred from homology"/>
<dbReference type="PANTHER" id="PTHR47505:SF1">
    <property type="entry name" value="DNA UTILIZATION PROTEIN YHGH"/>
    <property type="match status" value="1"/>
</dbReference>
<dbReference type="Gene3D" id="3.40.50.2020">
    <property type="match status" value="1"/>
</dbReference>
<dbReference type="EMBL" id="CP036200">
    <property type="protein sequence ID" value="QBF84891.1"/>
    <property type="molecule type" value="Genomic_DNA"/>
</dbReference>
<sequence length="275" mass="30804">MTKGLTKGWRQLSYWLRVSLPNRCMLCQQQIESVSSAHHLHQPHSRQVHLDSSHFHPSQSYKFASGICHECLSACRYQYDACLGCGYELTTTADYCGKCQRTMPIPVVAPCSYHDGIAPLITAIKYQQNFAALDALVELLAARVEYLLSCDLIKLPQVLIPVPLHQNRQRHRGFNQAHMIAEKLGARLSIPVIDDCVIKVLDTPPQAQLDGKQRRQLNAKAYQVVGELSMQRVAIIDDVVTTGSTVEAIADLLYTKGIYCQAWCLARAEAPLLKF</sequence>
<keyword evidence="3" id="KW-1185">Reference proteome</keyword>
<dbReference type="KEGG" id="smai:EXU30_12310"/>
<protein>
    <submittedName>
        <fullName evidence="2">ComF family protein</fullName>
    </submittedName>
</protein>
<reference evidence="2 3" key="1">
    <citation type="submission" date="2019-02" db="EMBL/GenBank/DDBJ databases">
        <title>Shewanella sp. D4-2 isolated from Dokdo Island.</title>
        <authorList>
            <person name="Baek K."/>
        </authorList>
    </citation>
    <scope>NUCLEOTIDE SEQUENCE [LARGE SCALE GENOMIC DNA]</scope>
    <source>
        <strain evidence="2 3">D4-2</strain>
    </source>
</reference>
<evidence type="ECO:0000313" key="3">
    <source>
        <dbReference type="Proteomes" id="UP000291106"/>
    </source>
</evidence>
<dbReference type="InterPro" id="IPR029057">
    <property type="entry name" value="PRTase-like"/>
</dbReference>
<dbReference type="AlphaFoldDB" id="A0A411PN32"/>
<dbReference type="InterPro" id="IPR051910">
    <property type="entry name" value="ComF/GntX_DNA_util-trans"/>
</dbReference>